<evidence type="ECO:0000259" key="4">
    <source>
        <dbReference type="PROSITE" id="PS50097"/>
    </source>
</evidence>
<keyword evidence="1" id="KW-0880">Kelch repeat</keyword>
<evidence type="ECO:0000313" key="6">
    <source>
        <dbReference type="Proteomes" id="UP000007110"/>
    </source>
</evidence>
<dbReference type="SUPFAM" id="SSF117281">
    <property type="entry name" value="Kelch motif"/>
    <property type="match status" value="1"/>
</dbReference>
<dbReference type="Pfam" id="PF24981">
    <property type="entry name" value="Beta-prop_ATRN-LZTR1"/>
    <property type="match status" value="1"/>
</dbReference>
<evidence type="ECO:0000256" key="3">
    <source>
        <dbReference type="SAM" id="MobiDB-lite"/>
    </source>
</evidence>
<dbReference type="FunFam" id="1.25.40.420:FF:000001">
    <property type="entry name" value="Kelch-like family member 12"/>
    <property type="match status" value="1"/>
</dbReference>
<dbReference type="KEGG" id="spu:582557"/>
<dbReference type="InterPro" id="IPR006652">
    <property type="entry name" value="Kelch_1"/>
</dbReference>
<dbReference type="SUPFAM" id="SSF54695">
    <property type="entry name" value="POZ domain"/>
    <property type="match status" value="1"/>
</dbReference>
<dbReference type="Pfam" id="PF07707">
    <property type="entry name" value="BACK"/>
    <property type="match status" value="1"/>
</dbReference>
<dbReference type="OMA" id="EALHYHC"/>
<dbReference type="InterPro" id="IPR017096">
    <property type="entry name" value="BTB-kelch_protein"/>
</dbReference>
<dbReference type="Pfam" id="PF00651">
    <property type="entry name" value="BTB"/>
    <property type="match status" value="1"/>
</dbReference>
<keyword evidence="6" id="KW-1185">Reference proteome</keyword>
<dbReference type="Gene3D" id="1.25.40.420">
    <property type="match status" value="1"/>
</dbReference>
<dbReference type="SMART" id="SM00225">
    <property type="entry name" value="BTB"/>
    <property type="match status" value="1"/>
</dbReference>
<dbReference type="InterPro" id="IPR015915">
    <property type="entry name" value="Kelch-typ_b-propeller"/>
</dbReference>
<dbReference type="PANTHER" id="PTHR45632:SF10">
    <property type="entry name" value="BTB DOMAIN-CONTAINING PROTEIN"/>
    <property type="match status" value="1"/>
</dbReference>
<feature type="domain" description="BTB" evidence="4">
    <location>
        <begin position="115"/>
        <end position="186"/>
    </location>
</feature>
<evidence type="ECO:0000256" key="1">
    <source>
        <dbReference type="ARBA" id="ARBA00022441"/>
    </source>
</evidence>
<dbReference type="Gene3D" id="2.120.10.80">
    <property type="entry name" value="Kelch-type beta propeller"/>
    <property type="match status" value="1"/>
</dbReference>
<sequence>MYKPKANMNATKDKRKPKAQNTKQKQQIKQIGKKPDSAQHTNRMPPQISRRIPVSQDYEQKDKYRRPATTGILPSKISRLSTVAEASNLNVQAGADHATKILDAVTALWRKKRMQDVVLVVGHHRVGAHRLILAACSGYFCDLFTSEEDDPDSDGEQFVYTLHGVSHEIIKILLESLYTSGLDVTYENIDELLNAALYLRIQTALDACMSFLLENLTSKTCLRTLSVAISFDMEDIFKRACQQVASHFVELSTTQEFLDLSEETLLFLVTRDDLHVDDELEVFHACTRWLEYDIGGRLPYLVPLMRRVRLPMITPTALVDFVESVPYIMRHPHCELLVKEALHYHCLPHRQSVLQSSRTVPRSSVRISTPIALGGQPRRSKDPVGCDVMFYNPTSKEWAPLTTMEHPRHHHAAATLGGFLYIAGGRETTPAGKPLRSTHRYDPRTNVWLHVADMIDARESFQLGVLNGKIYAVGGRVDDKTSLSAVERYDPCRDVWEAVDSLSDPRRCVALAPHSNRLYAMGGSGNQKISSKVEYFDDDKGEWLPRKNLRIPRFFAILLAHGDYLYLAGGATADITGTVSCIPHIEQYNPRRDTWIQLSPMATPRAEMAGSVVDGTIYLIGGYNWESKQWLHSVEKYDIDEDVWGSFKDYPRAFTGIGGCTLTLYNIPP</sequence>
<dbReference type="InParanoid" id="A0A7M7RF30"/>
<reference evidence="5" key="2">
    <citation type="submission" date="2021-01" db="UniProtKB">
        <authorList>
            <consortium name="EnsemblMetazoa"/>
        </authorList>
    </citation>
    <scope>IDENTIFICATION</scope>
</reference>
<accession>A0A7M7RF30</accession>
<dbReference type="PIRSF" id="PIRSF037037">
    <property type="entry name" value="Kelch-like_protein_gigaxonin"/>
    <property type="match status" value="1"/>
</dbReference>
<dbReference type="EnsemblMetazoa" id="XM_782503">
    <property type="protein sequence ID" value="XP_787596"/>
    <property type="gene ID" value="LOC582557"/>
</dbReference>
<dbReference type="Proteomes" id="UP000007110">
    <property type="component" value="Unassembled WGS sequence"/>
</dbReference>
<dbReference type="AlphaFoldDB" id="A0A7M7RF30"/>
<dbReference type="Gene3D" id="3.30.710.10">
    <property type="entry name" value="Potassium Channel Kv1.1, Chain A"/>
    <property type="match status" value="1"/>
</dbReference>
<dbReference type="SMART" id="SM00875">
    <property type="entry name" value="BACK"/>
    <property type="match status" value="1"/>
</dbReference>
<reference evidence="6" key="1">
    <citation type="submission" date="2015-02" db="EMBL/GenBank/DDBJ databases">
        <title>Genome sequencing for Strongylocentrotus purpuratus.</title>
        <authorList>
            <person name="Murali S."/>
            <person name="Liu Y."/>
            <person name="Vee V."/>
            <person name="English A."/>
            <person name="Wang M."/>
            <person name="Skinner E."/>
            <person name="Han Y."/>
            <person name="Muzny D.M."/>
            <person name="Worley K.C."/>
            <person name="Gibbs R.A."/>
        </authorList>
    </citation>
    <scope>NUCLEOTIDE SEQUENCE</scope>
</reference>
<keyword evidence="2" id="KW-0677">Repeat</keyword>
<evidence type="ECO:0000313" key="5">
    <source>
        <dbReference type="EnsemblMetazoa" id="XP_787596"/>
    </source>
</evidence>
<dbReference type="RefSeq" id="XP_787596.4">
    <property type="nucleotide sequence ID" value="XM_782503.4"/>
</dbReference>
<dbReference type="OrthoDB" id="45365at2759"/>
<organism evidence="5 6">
    <name type="scientific">Strongylocentrotus purpuratus</name>
    <name type="common">Purple sea urchin</name>
    <dbReference type="NCBI Taxonomy" id="7668"/>
    <lineage>
        <taxon>Eukaryota</taxon>
        <taxon>Metazoa</taxon>
        <taxon>Echinodermata</taxon>
        <taxon>Eleutherozoa</taxon>
        <taxon>Echinozoa</taxon>
        <taxon>Echinoidea</taxon>
        <taxon>Euechinoidea</taxon>
        <taxon>Echinacea</taxon>
        <taxon>Camarodonta</taxon>
        <taxon>Echinidea</taxon>
        <taxon>Strongylocentrotidae</taxon>
        <taxon>Strongylocentrotus</taxon>
    </lineage>
</organism>
<dbReference type="PANTHER" id="PTHR45632">
    <property type="entry name" value="LD33804P"/>
    <property type="match status" value="1"/>
</dbReference>
<name>A0A7M7RF30_STRPU</name>
<dbReference type="InterPro" id="IPR011705">
    <property type="entry name" value="BACK"/>
</dbReference>
<proteinExistence type="predicted"/>
<dbReference type="SMART" id="SM00612">
    <property type="entry name" value="Kelch"/>
    <property type="match status" value="6"/>
</dbReference>
<feature type="region of interest" description="Disordered" evidence="3">
    <location>
        <begin position="1"/>
        <end position="67"/>
    </location>
</feature>
<protein>
    <recommendedName>
        <fullName evidence="4">BTB domain-containing protein</fullName>
    </recommendedName>
</protein>
<dbReference type="InterPro" id="IPR000210">
    <property type="entry name" value="BTB/POZ_dom"/>
</dbReference>
<dbReference type="InterPro" id="IPR011333">
    <property type="entry name" value="SKP1/BTB/POZ_sf"/>
</dbReference>
<dbReference type="PROSITE" id="PS50097">
    <property type="entry name" value="BTB"/>
    <property type="match status" value="1"/>
</dbReference>
<evidence type="ECO:0000256" key="2">
    <source>
        <dbReference type="ARBA" id="ARBA00022737"/>
    </source>
</evidence>
<dbReference type="GeneID" id="582557"/>
<dbReference type="InterPro" id="IPR056737">
    <property type="entry name" value="Beta-prop_ATRN-MKLN-like"/>
</dbReference>